<keyword evidence="3 11" id="KW-0812">Transmembrane</keyword>
<dbReference type="InterPro" id="IPR003439">
    <property type="entry name" value="ABC_transporter-like_ATP-bd"/>
</dbReference>
<dbReference type="InterPro" id="IPR027417">
    <property type="entry name" value="P-loop_NTPase"/>
</dbReference>
<feature type="transmembrane region" description="Helical" evidence="11">
    <location>
        <begin position="214"/>
        <end position="233"/>
    </location>
</feature>
<evidence type="ECO:0000256" key="9">
    <source>
        <dbReference type="ARBA" id="ARBA00061644"/>
    </source>
</evidence>
<dbReference type="InterPro" id="IPR017871">
    <property type="entry name" value="ABC_transporter-like_CS"/>
</dbReference>
<evidence type="ECO:0000313" key="16">
    <source>
        <dbReference type="Proteomes" id="UP000186465"/>
    </source>
</evidence>
<dbReference type="SUPFAM" id="SSF52540">
    <property type="entry name" value="P-loop containing nucleoside triphosphate hydrolases"/>
    <property type="match status" value="1"/>
</dbReference>
<dbReference type="PROSITE" id="PS00211">
    <property type="entry name" value="ABC_TRANSPORTER_1"/>
    <property type="match status" value="1"/>
</dbReference>
<dbReference type="PANTHER" id="PTHR24221">
    <property type="entry name" value="ATP-BINDING CASSETTE SUB-FAMILY B"/>
    <property type="match status" value="1"/>
</dbReference>
<evidence type="ECO:0000256" key="7">
    <source>
        <dbReference type="ARBA" id="ARBA00023136"/>
    </source>
</evidence>
<dbReference type="EMBL" id="MPDM01000005">
    <property type="protein sequence ID" value="OKL48728.1"/>
    <property type="molecule type" value="Genomic_DNA"/>
</dbReference>
<dbReference type="OrthoDB" id="9806127at2"/>
<dbReference type="SMART" id="SM00382">
    <property type="entry name" value="AAA"/>
    <property type="match status" value="1"/>
</dbReference>
<evidence type="ECO:0000313" key="15">
    <source>
        <dbReference type="EMBL" id="OKL48728.1"/>
    </source>
</evidence>
<evidence type="ECO:0000256" key="2">
    <source>
        <dbReference type="ARBA" id="ARBA00022448"/>
    </source>
</evidence>
<proteinExistence type="inferred from homology"/>
<evidence type="ECO:0000259" key="12">
    <source>
        <dbReference type="PROSITE" id="PS50052"/>
    </source>
</evidence>
<comment type="similarity">
    <text evidence="9">Belongs to the ABC transporter superfamily. Lipid exporter (TC 3.A.1.106) family.</text>
</comment>
<dbReference type="RefSeq" id="WP_075361757.1">
    <property type="nucleotide sequence ID" value="NZ_MPDM01000005.1"/>
</dbReference>
<dbReference type="Gene3D" id="1.20.1560.10">
    <property type="entry name" value="ABC transporter type 1, transmembrane domain"/>
    <property type="match status" value="1"/>
</dbReference>
<feature type="transmembrane region" description="Helical" evidence="11">
    <location>
        <begin position="33"/>
        <end position="54"/>
    </location>
</feature>
<dbReference type="InterPro" id="IPR036640">
    <property type="entry name" value="ABC1_TM_sf"/>
</dbReference>
<dbReference type="PROSITE" id="PS50893">
    <property type="entry name" value="ABC_TRANSPORTER_2"/>
    <property type="match status" value="1"/>
</dbReference>
<sequence>MRGDLQKPSGGFKEFRGIMRRLAQNMRPERTGLIWFFILSLASIAMSSVAPMILGNATNLVFEGVFNQKAALGTTKEQLIAQYEADGQSQISQMLSAMDLHPGALFDWSGLLWLLGVVAVLYLLSALILFFSGLLARYAVLRTENRLRQKVQRKIDKLTLSYLDDSSRGDLLSRVTNDIDNVKDTLMQVFVQLVPSMISLVAMLSMMFWMSWSLALLTIIIIPLAILLGRVLLGRAKPHFKERWKATGDVSNVVEENFTGQEVVTLYGLQDNFNDQFAEANDRVQHATFMSQFLSGIMWPLMSMLANLAYVLVAVAGGFYVAHGRMTLGAVQAFIQYSRNFTQPLSGLAQMAQVLQSGAASAERIFSFLDAPELSYDVRSAELKAAPEATPTHLGTSPKETPVVTFQDVTFSYEPGKPVITGLNLSVKKGQTVAIVGPTGAGKTTLVNLLMRFYEIDSGAIYVNGVNTLDIPRDELRAQMGMVLQETWLFNGTLQENVQFGKTDATDEEVQAATKATSVDHIIRAMPDGYHTMIDDEGNGISQGEKQLLTIARAFLSDPSILILDEATSSVDTRTEVLVQRAMNQLRSGRTSFVIAHRLSTIRDADLIVVMENGNVVEQGTHRELMAAHGAYRRLHDAQLTAGTDADEGGALLD</sequence>
<dbReference type="STRING" id="156892.BM477_05910"/>
<feature type="domain" description="ABC transporter" evidence="13">
    <location>
        <begin position="404"/>
        <end position="638"/>
    </location>
</feature>
<evidence type="ECO:0000256" key="4">
    <source>
        <dbReference type="ARBA" id="ARBA00022741"/>
    </source>
</evidence>
<feature type="domain" description="Guanylate kinase-like" evidence="12">
    <location>
        <begin position="430"/>
        <end position="612"/>
    </location>
</feature>
<dbReference type="CDD" id="cd18547">
    <property type="entry name" value="ABC_6TM_Tm288_like"/>
    <property type="match status" value="1"/>
</dbReference>
<feature type="transmembrane region" description="Helical" evidence="11">
    <location>
        <begin position="111"/>
        <end position="140"/>
    </location>
</feature>
<evidence type="ECO:0000259" key="13">
    <source>
        <dbReference type="PROSITE" id="PS50893"/>
    </source>
</evidence>
<gene>
    <name evidence="15" type="ORF">BM477_05910</name>
</gene>
<dbReference type="GO" id="GO:0005886">
    <property type="term" value="C:plasma membrane"/>
    <property type="evidence" value="ECO:0007669"/>
    <property type="project" value="UniProtKB-SubCell"/>
</dbReference>
<dbReference type="PANTHER" id="PTHR24221:SF499">
    <property type="entry name" value="FATTY ACID ABC TRANSPORTER ATP-BINDING_PERMEASE PROTEIN"/>
    <property type="match status" value="1"/>
</dbReference>
<evidence type="ECO:0000256" key="3">
    <source>
        <dbReference type="ARBA" id="ARBA00022692"/>
    </source>
</evidence>
<name>A0A1Q5PME3_9ACTO</name>
<evidence type="ECO:0000256" key="6">
    <source>
        <dbReference type="ARBA" id="ARBA00022989"/>
    </source>
</evidence>
<reference evidence="16" key="1">
    <citation type="submission" date="2016-11" db="EMBL/GenBank/DDBJ databases">
        <title>Actinomyces gypaetusis sp. nov. isolated from Gypaetus barbatus in Qinghai Tibet Plateau China.</title>
        <authorList>
            <person name="Meng X."/>
        </authorList>
    </citation>
    <scope>NUCLEOTIDE SEQUENCE [LARGE SCALE GENOMIC DNA]</scope>
    <source>
        <strain evidence="16">DSM 15383</strain>
    </source>
</reference>
<dbReference type="InterPro" id="IPR003593">
    <property type="entry name" value="AAA+_ATPase"/>
</dbReference>
<evidence type="ECO:0000256" key="1">
    <source>
        <dbReference type="ARBA" id="ARBA00004651"/>
    </source>
</evidence>
<accession>A0A1Q5PME3</accession>
<dbReference type="Pfam" id="PF00664">
    <property type="entry name" value="ABC_membrane"/>
    <property type="match status" value="1"/>
</dbReference>
<dbReference type="InterPro" id="IPR008144">
    <property type="entry name" value="Guanylate_kin-like_dom"/>
</dbReference>
<dbReference type="AlphaFoldDB" id="A0A1Q5PME3"/>
<evidence type="ECO:0000259" key="14">
    <source>
        <dbReference type="PROSITE" id="PS50929"/>
    </source>
</evidence>
<evidence type="ECO:0000256" key="5">
    <source>
        <dbReference type="ARBA" id="ARBA00022840"/>
    </source>
</evidence>
<dbReference type="Pfam" id="PF00005">
    <property type="entry name" value="ABC_tran"/>
    <property type="match status" value="1"/>
</dbReference>
<dbReference type="GO" id="GO:0140359">
    <property type="term" value="F:ABC-type transporter activity"/>
    <property type="evidence" value="ECO:0007669"/>
    <property type="project" value="InterPro"/>
</dbReference>
<evidence type="ECO:0000256" key="10">
    <source>
        <dbReference type="ARBA" id="ARBA00071747"/>
    </source>
</evidence>
<dbReference type="PROSITE" id="PS50052">
    <property type="entry name" value="GUANYLATE_KINASE_2"/>
    <property type="match status" value="1"/>
</dbReference>
<feature type="transmembrane region" description="Helical" evidence="11">
    <location>
        <begin position="189"/>
        <end position="208"/>
    </location>
</feature>
<dbReference type="InterPro" id="IPR039421">
    <property type="entry name" value="Type_1_exporter"/>
</dbReference>
<dbReference type="GO" id="GO:0005524">
    <property type="term" value="F:ATP binding"/>
    <property type="evidence" value="ECO:0007669"/>
    <property type="project" value="UniProtKB-KW"/>
</dbReference>
<dbReference type="PROSITE" id="PS50929">
    <property type="entry name" value="ABC_TM1F"/>
    <property type="match status" value="1"/>
</dbReference>
<dbReference type="SUPFAM" id="SSF90123">
    <property type="entry name" value="ABC transporter transmembrane region"/>
    <property type="match status" value="1"/>
</dbReference>
<feature type="transmembrane region" description="Helical" evidence="11">
    <location>
        <begin position="299"/>
        <end position="322"/>
    </location>
</feature>
<organism evidence="15 16">
    <name type="scientific">Boudabousia marimammalium</name>
    <dbReference type="NCBI Taxonomy" id="156892"/>
    <lineage>
        <taxon>Bacteria</taxon>
        <taxon>Bacillati</taxon>
        <taxon>Actinomycetota</taxon>
        <taxon>Actinomycetes</taxon>
        <taxon>Actinomycetales</taxon>
        <taxon>Actinomycetaceae</taxon>
        <taxon>Boudabousia</taxon>
    </lineage>
</organism>
<dbReference type="Proteomes" id="UP000186465">
    <property type="component" value="Unassembled WGS sequence"/>
</dbReference>
<dbReference type="Gene3D" id="3.40.50.300">
    <property type="entry name" value="P-loop containing nucleotide triphosphate hydrolases"/>
    <property type="match status" value="1"/>
</dbReference>
<comment type="function">
    <text evidence="8">ABC transporter involved in fatty acid import. Transmembrane domains (TMD) form a pore in the membrane and the ATP-binding domain (NBD) is responsible for energy generation.</text>
</comment>
<keyword evidence="5" id="KW-0067">ATP-binding</keyword>
<protein>
    <recommendedName>
        <fullName evidence="10">Fatty acid ABC transporter ATP-binding/permease protein</fullName>
    </recommendedName>
</protein>
<keyword evidence="7 11" id="KW-0472">Membrane</keyword>
<feature type="domain" description="ABC transmembrane type-1" evidence="14">
    <location>
        <begin position="34"/>
        <end position="357"/>
    </location>
</feature>
<keyword evidence="4" id="KW-0547">Nucleotide-binding</keyword>
<dbReference type="CDD" id="cd03254">
    <property type="entry name" value="ABCC_Glucan_exporter_like"/>
    <property type="match status" value="1"/>
</dbReference>
<keyword evidence="16" id="KW-1185">Reference proteome</keyword>
<dbReference type="InterPro" id="IPR011527">
    <property type="entry name" value="ABC1_TM_dom"/>
</dbReference>
<evidence type="ECO:0000256" key="8">
    <source>
        <dbReference type="ARBA" id="ARBA00055053"/>
    </source>
</evidence>
<comment type="subcellular location">
    <subcellularLocation>
        <location evidence="1">Cell membrane</location>
        <topology evidence="1">Multi-pass membrane protein</topology>
    </subcellularLocation>
</comment>
<keyword evidence="2" id="KW-0813">Transport</keyword>
<keyword evidence="6 11" id="KW-1133">Transmembrane helix</keyword>
<dbReference type="GO" id="GO:0016887">
    <property type="term" value="F:ATP hydrolysis activity"/>
    <property type="evidence" value="ECO:0007669"/>
    <property type="project" value="InterPro"/>
</dbReference>
<evidence type="ECO:0000256" key="11">
    <source>
        <dbReference type="SAM" id="Phobius"/>
    </source>
</evidence>
<comment type="caution">
    <text evidence="15">The sequence shown here is derived from an EMBL/GenBank/DDBJ whole genome shotgun (WGS) entry which is preliminary data.</text>
</comment>
<dbReference type="FunFam" id="3.40.50.300:FF:000287">
    <property type="entry name" value="Multidrug ABC transporter ATP-binding protein"/>
    <property type="match status" value="1"/>
</dbReference>